<evidence type="ECO:0000256" key="3">
    <source>
        <dbReference type="ARBA" id="ARBA00022692"/>
    </source>
</evidence>
<dbReference type="Proteomes" id="UP000759443">
    <property type="component" value="Unassembled WGS sequence"/>
</dbReference>
<protein>
    <submittedName>
        <fullName evidence="9">Cytochrome c biogenesis protein CcdA</fullName>
    </submittedName>
</protein>
<dbReference type="InterPro" id="IPR051790">
    <property type="entry name" value="Cytochrome_c-biogenesis_DsbD"/>
</dbReference>
<feature type="transmembrane region" description="Helical" evidence="7">
    <location>
        <begin position="71"/>
        <end position="89"/>
    </location>
</feature>
<accession>A0ABS4DXI5</accession>
<evidence type="ECO:0000256" key="7">
    <source>
        <dbReference type="SAM" id="Phobius"/>
    </source>
</evidence>
<dbReference type="PANTHER" id="PTHR31272">
    <property type="entry name" value="CYTOCHROME C-TYPE BIOGENESIS PROTEIN HI_1454-RELATED"/>
    <property type="match status" value="1"/>
</dbReference>
<dbReference type="EMBL" id="JAGGJU010000004">
    <property type="protein sequence ID" value="MBP1850398.1"/>
    <property type="molecule type" value="Genomic_DNA"/>
</dbReference>
<evidence type="ECO:0000256" key="5">
    <source>
        <dbReference type="ARBA" id="ARBA00022989"/>
    </source>
</evidence>
<evidence type="ECO:0000256" key="1">
    <source>
        <dbReference type="ARBA" id="ARBA00004141"/>
    </source>
</evidence>
<keyword evidence="3 7" id="KW-0812">Transmembrane</keyword>
<gene>
    <name evidence="9" type="ORF">J2Z17_001832</name>
</gene>
<feature type="transmembrane region" description="Helical" evidence="7">
    <location>
        <begin position="154"/>
        <end position="175"/>
    </location>
</feature>
<dbReference type="Pfam" id="PF02683">
    <property type="entry name" value="DsbD_TM"/>
    <property type="match status" value="1"/>
</dbReference>
<organism evidence="9 10">
    <name type="scientific">Rhizobium halophytocola</name>
    <dbReference type="NCBI Taxonomy" id="735519"/>
    <lineage>
        <taxon>Bacteria</taxon>
        <taxon>Pseudomonadati</taxon>
        <taxon>Pseudomonadota</taxon>
        <taxon>Alphaproteobacteria</taxon>
        <taxon>Hyphomicrobiales</taxon>
        <taxon>Rhizobiaceae</taxon>
        <taxon>Rhizobium/Agrobacterium group</taxon>
        <taxon>Rhizobium</taxon>
    </lineage>
</organism>
<feature type="transmembrane region" description="Helical" evidence="7">
    <location>
        <begin position="41"/>
        <end position="65"/>
    </location>
</feature>
<dbReference type="PANTHER" id="PTHR31272:SF9">
    <property type="entry name" value="BLL1027 PROTEIN"/>
    <property type="match status" value="1"/>
</dbReference>
<comment type="subcellular location">
    <subcellularLocation>
        <location evidence="1">Membrane</location>
        <topology evidence="1">Multi-pass membrane protein</topology>
    </subcellularLocation>
</comment>
<keyword evidence="6 7" id="KW-0472">Membrane</keyword>
<evidence type="ECO:0000256" key="2">
    <source>
        <dbReference type="ARBA" id="ARBA00006143"/>
    </source>
</evidence>
<keyword evidence="10" id="KW-1185">Reference proteome</keyword>
<dbReference type="RefSeq" id="WP_209944067.1">
    <property type="nucleotide sequence ID" value="NZ_JAGGJU010000004.1"/>
</dbReference>
<proteinExistence type="inferred from homology"/>
<evidence type="ECO:0000256" key="4">
    <source>
        <dbReference type="ARBA" id="ARBA00022748"/>
    </source>
</evidence>
<evidence type="ECO:0000313" key="9">
    <source>
        <dbReference type="EMBL" id="MBP1850398.1"/>
    </source>
</evidence>
<keyword evidence="5 7" id="KW-1133">Transmembrane helix</keyword>
<evidence type="ECO:0000313" key="10">
    <source>
        <dbReference type="Proteomes" id="UP000759443"/>
    </source>
</evidence>
<dbReference type="InterPro" id="IPR003834">
    <property type="entry name" value="Cyt_c_assmbl_TM_dom"/>
</dbReference>
<feature type="transmembrane region" description="Helical" evidence="7">
    <location>
        <begin position="196"/>
        <end position="216"/>
    </location>
</feature>
<sequence length="239" mass="24289">MITTILLAALAGVLSILSPCVLPLVPIVLATAAGKHRFGPVALAVGLAVSFVAVGLFVALIGFGLGLDLGVFRSVGAVIMIGLGAVLLVPAMQTRLATAAGPLGNWSERHFGGGTGDGWQGQFGIGLLLGMVWSPCVGPTLGAASLMAARGENLAAVGSTMLAFGIGAALPLLLLGVLSRDVFNRMRDRMLNAGKLLKGIFGVVLVLLGVLILSGADKQLEAALVAASPDWLTQLTTRF</sequence>
<evidence type="ECO:0000259" key="8">
    <source>
        <dbReference type="Pfam" id="PF02683"/>
    </source>
</evidence>
<feature type="domain" description="Cytochrome C biogenesis protein transmembrane" evidence="8">
    <location>
        <begin position="3"/>
        <end position="213"/>
    </location>
</feature>
<name>A0ABS4DXI5_9HYPH</name>
<evidence type="ECO:0000256" key="6">
    <source>
        <dbReference type="ARBA" id="ARBA00023136"/>
    </source>
</evidence>
<comment type="caution">
    <text evidence="9">The sequence shown here is derived from an EMBL/GenBank/DDBJ whole genome shotgun (WGS) entry which is preliminary data.</text>
</comment>
<keyword evidence="4" id="KW-0201">Cytochrome c-type biogenesis</keyword>
<feature type="transmembrane region" description="Helical" evidence="7">
    <location>
        <begin position="6"/>
        <end position="29"/>
    </location>
</feature>
<reference evidence="9 10" key="1">
    <citation type="submission" date="2021-03" db="EMBL/GenBank/DDBJ databases">
        <title>Genomic Encyclopedia of Type Strains, Phase IV (KMG-IV): sequencing the most valuable type-strain genomes for metagenomic binning, comparative biology and taxonomic classification.</title>
        <authorList>
            <person name="Goeker M."/>
        </authorList>
    </citation>
    <scope>NUCLEOTIDE SEQUENCE [LARGE SCALE GENOMIC DNA]</scope>
    <source>
        <strain evidence="9 10">DSM 21600</strain>
    </source>
</reference>
<comment type="similarity">
    <text evidence="2">Belongs to the DsbD family.</text>
</comment>